<gene>
    <name evidence="4" type="ORF">CGLO_17703</name>
</gene>
<dbReference type="HOGENOM" id="CLU_027634_2_0_1"/>
<protein>
    <submittedName>
        <fullName evidence="4">Ribokinase</fullName>
    </submittedName>
</protein>
<sequence length="408" mass="45704">MSRQSYPAVVKVVGSLNWDIINHVEFHDGEGTHRTFKDDDEDLQCPGGHGANQAVAVYRSSHKPPDPESNSKVDQQRWKMSGREYEFPLDVRVYMIGKIGGKDGDKRGDEIKKTLSDIGVNTDGIGIQENVRTGYAHVDIDGEGKPSVGNKLLANNYLNWEFVREHLESSDETLSTNLILVQKEIPDATVRKTIEYANENRIPIIFNPAPAPGPGIQLYGDPKIFRVDHLVLNRDCAERICKYGERAPRIHDFKSVGEIQSRYTPMCDIFHSLGASVVVITLGYRGVIASYLEPEDEEHHRSQRSFFVSGKRQRDVLDETGASDAFIGAYAVEVLRQMVSHDAHLHRSEDRERPQILDIAAAIELGIKAGGLTTEEIGSLNAIPWRPRLIDKNTRWLAADPFRRKGSG</sequence>
<evidence type="ECO:0000313" key="4">
    <source>
        <dbReference type="EMBL" id="EQB43614.1"/>
    </source>
</evidence>
<dbReference type="Proteomes" id="UP000015530">
    <property type="component" value="Unassembled WGS sequence"/>
</dbReference>
<dbReference type="InterPro" id="IPR011611">
    <property type="entry name" value="PfkB_dom"/>
</dbReference>
<comment type="caution">
    <text evidence="4">The sequence shown here is derived from an EMBL/GenBank/DDBJ whole genome shotgun (WGS) entry which is preliminary data.</text>
</comment>
<dbReference type="GO" id="GO:0016301">
    <property type="term" value="F:kinase activity"/>
    <property type="evidence" value="ECO:0007669"/>
    <property type="project" value="UniProtKB-KW"/>
</dbReference>
<evidence type="ECO:0000313" key="5">
    <source>
        <dbReference type="Proteomes" id="UP000015530"/>
    </source>
</evidence>
<evidence type="ECO:0000259" key="3">
    <source>
        <dbReference type="Pfam" id="PF00294"/>
    </source>
</evidence>
<dbReference type="OMA" id="NRIESHH"/>
<dbReference type="EMBL" id="AMYD01004223">
    <property type="protein sequence ID" value="EQB43614.1"/>
    <property type="molecule type" value="Genomic_DNA"/>
</dbReference>
<organism evidence="4 5">
    <name type="scientific">Colletotrichum gloeosporioides (strain Cg-14)</name>
    <name type="common">Anthracnose fungus</name>
    <name type="synonym">Glomerella cingulata</name>
    <dbReference type="NCBI Taxonomy" id="1237896"/>
    <lineage>
        <taxon>Eukaryota</taxon>
        <taxon>Fungi</taxon>
        <taxon>Dikarya</taxon>
        <taxon>Ascomycota</taxon>
        <taxon>Pezizomycotina</taxon>
        <taxon>Sordariomycetes</taxon>
        <taxon>Hypocreomycetidae</taxon>
        <taxon>Glomerellales</taxon>
        <taxon>Glomerellaceae</taxon>
        <taxon>Colletotrichum</taxon>
        <taxon>Colletotrichum gloeosporioides species complex</taxon>
    </lineage>
</organism>
<dbReference type="Pfam" id="PF00294">
    <property type="entry name" value="PfkB"/>
    <property type="match status" value="1"/>
</dbReference>
<dbReference type="STRING" id="1237896.T0JW71"/>
<dbReference type="PANTHER" id="PTHR10584">
    <property type="entry name" value="SUGAR KINASE"/>
    <property type="match status" value="1"/>
</dbReference>
<feature type="domain" description="Carbohydrate kinase PfkB" evidence="3">
    <location>
        <begin position="12"/>
        <end position="384"/>
    </location>
</feature>
<accession>T0JW71</accession>
<evidence type="ECO:0000256" key="1">
    <source>
        <dbReference type="ARBA" id="ARBA00022679"/>
    </source>
</evidence>
<dbReference type="SUPFAM" id="SSF53613">
    <property type="entry name" value="Ribokinase-like"/>
    <property type="match status" value="1"/>
</dbReference>
<evidence type="ECO:0000256" key="2">
    <source>
        <dbReference type="ARBA" id="ARBA00022777"/>
    </source>
</evidence>
<proteinExistence type="predicted"/>
<dbReference type="OrthoDB" id="415590at2759"/>
<dbReference type="PANTHER" id="PTHR10584:SF166">
    <property type="entry name" value="RIBOKINASE"/>
    <property type="match status" value="1"/>
</dbReference>
<dbReference type="Gene3D" id="3.40.1190.20">
    <property type="match status" value="1"/>
</dbReference>
<keyword evidence="2 4" id="KW-0418">Kinase</keyword>
<reference evidence="5" key="1">
    <citation type="journal article" date="2013" name="Mol. Plant Microbe Interact.">
        <title>Global aspects of pacC regulation of pathogenicity genes in Colletotrichum gloeosporioides as revealed by transcriptome analysis.</title>
        <authorList>
            <person name="Alkan N."/>
            <person name="Meng X."/>
            <person name="Friedlander G."/>
            <person name="Reuveni E."/>
            <person name="Sukno S."/>
            <person name="Sherman A."/>
            <person name="Thon M."/>
            <person name="Fluhr R."/>
            <person name="Prusky D."/>
        </authorList>
    </citation>
    <scope>NUCLEOTIDE SEQUENCE [LARGE SCALE GENOMIC DNA]</scope>
    <source>
        <strain evidence="5">Cg-14</strain>
    </source>
</reference>
<name>T0JW71_COLGC</name>
<dbReference type="AlphaFoldDB" id="T0JW71"/>
<dbReference type="InterPro" id="IPR029056">
    <property type="entry name" value="Ribokinase-like"/>
</dbReference>
<keyword evidence="1" id="KW-0808">Transferase</keyword>